<keyword evidence="6" id="KW-0645">Protease</keyword>
<protein>
    <submittedName>
        <fullName evidence="10">Aminopeptidase</fullName>
    </submittedName>
</protein>
<dbReference type="OrthoDB" id="9803993at2"/>
<dbReference type="PANTHER" id="PTHR34448">
    <property type="entry name" value="AMINOPEPTIDASE"/>
    <property type="match status" value="1"/>
</dbReference>
<evidence type="ECO:0000313" key="11">
    <source>
        <dbReference type="Proteomes" id="UP000240739"/>
    </source>
</evidence>
<dbReference type="PANTHER" id="PTHR34448:SF1">
    <property type="entry name" value="BLL6088 PROTEIN"/>
    <property type="match status" value="1"/>
</dbReference>
<reference evidence="10 11" key="1">
    <citation type="submission" date="2018-03" db="EMBL/GenBank/DDBJ databases">
        <title>Aquarubrobacter algicola gen. nov., sp. nov., a novel actinobacterium isolated from shallow eutrophic lake during the end of cyanobacterial harmful algal blooms.</title>
        <authorList>
            <person name="Chun S.J."/>
        </authorList>
    </citation>
    <scope>NUCLEOTIDE SEQUENCE [LARGE SCALE GENOMIC DNA]</scope>
    <source>
        <strain evidence="10 11">Seoho-28</strain>
    </source>
</reference>
<evidence type="ECO:0000256" key="6">
    <source>
        <dbReference type="ARBA" id="ARBA00022670"/>
    </source>
</evidence>
<evidence type="ECO:0000256" key="2">
    <source>
        <dbReference type="ARBA" id="ARBA00001946"/>
    </source>
</evidence>
<comment type="cofactor">
    <cofactor evidence="3">
        <name>Zn(2+)</name>
        <dbReference type="ChEBI" id="CHEBI:29105"/>
    </cofactor>
</comment>
<keyword evidence="7" id="KW-0479">Metal-binding</keyword>
<gene>
    <name evidence="10" type="ORF">C7Y72_03215</name>
</gene>
<name>A0A2T4UN78_9ACTN</name>
<evidence type="ECO:0000256" key="4">
    <source>
        <dbReference type="ARBA" id="ARBA00008236"/>
    </source>
</evidence>
<evidence type="ECO:0000256" key="5">
    <source>
        <dbReference type="ARBA" id="ARBA00022438"/>
    </source>
</evidence>
<dbReference type="Pfam" id="PF02073">
    <property type="entry name" value="Peptidase_M29"/>
    <property type="match status" value="1"/>
</dbReference>
<proteinExistence type="inferred from homology"/>
<comment type="caution">
    <text evidence="10">The sequence shown here is derived from an EMBL/GenBank/DDBJ whole genome shotgun (WGS) entry which is preliminary data.</text>
</comment>
<dbReference type="SUPFAM" id="SSF144052">
    <property type="entry name" value="Thermophilic metalloprotease-like"/>
    <property type="match status" value="1"/>
</dbReference>
<organism evidence="10 11">
    <name type="scientific">Paraconexibacter algicola</name>
    <dbReference type="NCBI Taxonomy" id="2133960"/>
    <lineage>
        <taxon>Bacteria</taxon>
        <taxon>Bacillati</taxon>
        <taxon>Actinomycetota</taxon>
        <taxon>Thermoleophilia</taxon>
        <taxon>Solirubrobacterales</taxon>
        <taxon>Paraconexibacteraceae</taxon>
        <taxon>Paraconexibacter</taxon>
    </lineage>
</organism>
<evidence type="ECO:0000256" key="8">
    <source>
        <dbReference type="ARBA" id="ARBA00022801"/>
    </source>
</evidence>
<keyword evidence="5 10" id="KW-0031">Aminopeptidase</keyword>
<dbReference type="InterPro" id="IPR035097">
    <property type="entry name" value="M29_N-terminal"/>
</dbReference>
<comment type="cofactor">
    <cofactor evidence="1">
        <name>Co(2+)</name>
        <dbReference type="ChEBI" id="CHEBI:48828"/>
    </cofactor>
</comment>
<sequence>MVDPAAFADLIAGYCLEVEPHQQVTVRSTTLAAPLLLELQRAILQREGWPLLRVELPGQTRGYYEHAADWQLDDFPQLTLTEAKKLDATVAIQAPDDVHALQGLDPQKLMRARRARGPVSEATMKKRWCTSLWPTASLAAGAGMSLTEFATFVRGALFLDRPAGPVAAWNELGHFQDQLIRRVAPASEIRIEAPGTDLRLKVKGRGWVNSDGKRNMPSGEVFTGPHERSATGHIRFDVPSSPAGVEVSGVELEFRDGEVVKARADVGDAYLQQALATDDGARRLGELGIGTNFGINRPVGVILFDEKIGGTVHCALGRSYDETGGKNRSALHWDLICDLRGGGRLTADGEVFQENGKFVL</sequence>
<dbReference type="EMBL" id="PYYB01000001">
    <property type="protein sequence ID" value="PTL60693.1"/>
    <property type="molecule type" value="Genomic_DNA"/>
</dbReference>
<evidence type="ECO:0000256" key="7">
    <source>
        <dbReference type="ARBA" id="ARBA00022723"/>
    </source>
</evidence>
<dbReference type="Proteomes" id="UP000240739">
    <property type="component" value="Unassembled WGS sequence"/>
</dbReference>
<dbReference type="GO" id="GO:0006508">
    <property type="term" value="P:proteolysis"/>
    <property type="evidence" value="ECO:0007669"/>
    <property type="project" value="UniProtKB-KW"/>
</dbReference>
<dbReference type="GO" id="GO:0004177">
    <property type="term" value="F:aminopeptidase activity"/>
    <property type="evidence" value="ECO:0007669"/>
    <property type="project" value="UniProtKB-KW"/>
</dbReference>
<keyword evidence="11" id="KW-1185">Reference proteome</keyword>
<evidence type="ECO:0000256" key="3">
    <source>
        <dbReference type="ARBA" id="ARBA00001947"/>
    </source>
</evidence>
<dbReference type="Gene3D" id="3.40.1830.10">
    <property type="entry name" value="Thermophilic metalloprotease (M29)"/>
    <property type="match status" value="1"/>
</dbReference>
<evidence type="ECO:0000256" key="1">
    <source>
        <dbReference type="ARBA" id="ARBA00001941"/>
    </source>
</evidence>
<comment type="similarity">
    <text evidence="4">Belongs to the peptidase M29 family.</text>
</comment>
<comment type="cofactor">
    <cofactor evidence="2">
        <name>Mg(2+)</name>
        <dbReference type="ChEBI" id="CHEBI:18420"/>
    </cofactor>
</comment>
<dbReference type="InterPro" id="IPR000787">
    <property type="entry name" value="Peptidase_M29"/>
</dbReference>
<evidence type="ECO:0000256" key="9">
    <source>
        <dbReference type="ARBA" id="ARBA00023049"/>
    </source>
</evidence>
<dbReference type="GO" id="GO:0008237">
    <property type="term" value="F:metallopeptidase activity"/>
    <property type="evidence" value="ECO:0007669"/>
    <property type="project" value="UniProtKB-KW"/>
</dbReference>
<dbReference type="AlphaFoldDB" id="A0A2T4UN78"/>
<dbReference type="GO" id="GO:0046872">
    <property type="term" value="F:metal ion binding"/>
    <property type="evidence" value="ECO:0007669"/>
    <property type="project" value="UniProtKB-KW"/>
</dbReference>
<dbReference type="PRINTS" id="PR00919">
    <property type="entry name" value="THERMOPTASE"/>
</dbReference>
<evidence type="ECO:0000313" key="10">
    <source>
        <dbReference type="EMBL" id="PTL60693.1"/>
    </source>
</evidence>
<keyword evidence="8" id="KW-0378">Hydrolase</keyword>
<keyword evidence="9" id="KW-0482">Metalloprotease</keyword>
<dbReference type="InterPro" id="IPR052170">
    <property type="entry name" value="M29_Exopeptidase"/>
</dbReference>
<accession>A0A2T4UN78</accession>